<evidence type="ECO:0000256" key="1">
    <source>
        <dbReference type="SAM" id="Phobius"/>
    </source>
</evidence>
<dbReference type="AlphaFoldDB" id="E9S7X4"/>
<keyword evidence="3" id="KW-1185">Reference proteome</keyword>
<accession>E9S7X4</accession>
<keyword evidence="1" id="KW-1133">Transmembrane helix</keyword>
<feature type="transmembrane region" description="Helical" evidence="1">
    <location>
        <begin position="39"/>
        <end position="57"/>
    </location>
</feature>
<dbReference type="Proteomes" id="UP000004259">
    <property type="component" value="Unassembled WGS sequence"/>
</dbReference>
<protein>
    <submittedName>
        <fullName evidence="2">Uncharacterized protein</fullName>
    </submittedName>
</protein>
<proteinExistence type="predicted"/>
<gene>
    <name evidence="2" type="ORF">CUS_7349</name>
</gene>
<evidence type="ECO:0000313" key="3">
    <source>
        <dbReference type="Proteomes" id="UP000004259"/>
    </source>
</evidence>
<keyword evidence="1" id="KW-0472">Membrane</keyword>
<keyword evidence="1" id="KW-0812">Transmembrane</keyword>
<evidence type="ECO:0000313" key="2">
    <source>
        <dbReference type="EMBL" id="EGC04552.1"/>
    </source>
</evidence>
<reference evidence="2 3" key="1">
    <citation type="submission" date="2011-02" db="EMBL/GenBank/DDBJ databases">
        <authorList>
            <person name="Nelson K.E."/>
            <person name="Sutton G."/>
            <person name="Torralba M."/>
            <person name="Durkin S."/>
            <person name="Harkins D."/>
            <person name="Montgomery R."/>
            <person name="Ziemer C."/>
            <person name="Klaassens E."/>
            <person name="Ocuiv P."/>
            <person name="Morrison M."/>
        </authorList>
    </citation>
    <scope>NUCLEOTIDE SEQUENCE [LARGE SCALE GENOMIC DNA]</scope>
    <source>
        <strain evidence="2 3">8</strain>
    </source>
</reference>
<organism evidence="2 3">
    <name type="scientific">Ruminococcus albus 8</name>
    <dbReference type="NCBI Taxonomy" id="246199"/>
    <lineage>
        <taxon>Bacteria</taxon>
        <taxon>Bacillati</taxon>
        <taxon>Bacillota</taxon>
        <taxon>Clostridia</taxon>
        <taxon>Eubacteriales</taxon>
        <taxon>Oscillospiraceae</taxon>
        <taxon>Ruminococcus</taxon>
    </lineage>
</organism>
<feature type="transmembrane region" description="Helical" evidence="1">
    <location>
        <begin position="6"/>
        <end position="27"/>
    </location>
</feature>
<name>E9S7X4_RUMAL</name>
<comment type="caution">
    <text evidence="2">The sequence shown here is derived from an EMBL/GenBank/DDBJ whole genome shotgun (WGS) entry which is preliminary data.</text>
</comment>
<sequence length="59" mass="6697">MRSRNPVTIIGALVLCGVIFVALKLLFPGRSSRWYMNRIKLTAGIVLFITALILFFTRQ</sequence>
<dbReference type="RefSeq" id="WP_002847001.1">
    <property type="nucleotide sequence ID" value="NZ_ADKM02000018.1"/>
</dbReference>
<dbReference type="OrthoDB" id="9962543at2"/>
<dbReference type="EMBL" id="ADKM02000018">
    <property type="protein sequence ID" value="EGC04552.1"/>
    <property type="molecule type" value="Genomic_DNA"/>
</dbReference>